<dbReference type="InterPro" id="IPR041373">
    <property type="entry name" value="RT_RNaseH"/>
</dbReference>
<dbReference type="AlphaFoldDB" id="A0A9Q3DWW0"/>
<dbReference type="Gene3D" id="3.10.20.370">
    <property type="match status" value="1"/>
</dbReference>
<organism evidence="8 9">
    <name type="scientific">Austropuccinia psidii MF-1</name>
    <dbReference type="NCBI Taxonomy" id="1389203"/>
    <lineage>
        <taxon>Eukaryota</taxon>
        <taxon>Fungi</taxon>
        <taxon>Dikarya</taxon>
        <taxon>Basidiomycota</taxon>
        <taxon>Pucciniomycotina</taxon>
        <taxon>Pucciniomycetes</taxon>
        <taxon>Pucciniales</taxon>
        <taxon>Sphaerophragmiaceae</taxon>
        <taxon>Austropuccinia</taxon>
    </lineage>
</organism>
<reference evidence="8" key="1">
    <citation type="submission" date="2021-03" db="EMBL/GenBank/DDBJ databases">
        <title>Draft genome sequence of rust myrtle Austropuccinia psidii MF-1, a brazilian biotype.</title>
        <authorList>
            <person name="Quecine M.C."/>
            <person name="Pachon D.M.R."/>
            <person name="Bonatelli M.L."/>
            <person name="Correr F.H."/>
            <person name="Franceschini L.M."/>
            <person name="Leite T.F."/>
            <person name="Margarido G.R.A."/>
            <person name="Almeida C.A."/>
            <person name="Ferrarezi J.A."/>
            <person name="Labate C.A."/>
        </authorList>
    </citation>
    <scope>NUCLEOTIDE SEQUENCE</scope>
    <source>
        <strain evidence="8">MF-1</strain>
    </source>
</reference>
<keyword evidence="5" id="KW-0378">Hydrolase</keyword>
<dbReference type="GO" id="GO:0004519">
    <property type="term" value="F:endonuclease activity"/>
    <property type="evidence" value="ECO:0007669"/>
    <property type="project" value="UniProtKB-KW"/>
</dbReference>
<keyword evidence="6" id="KW-0695">RNA-directed DNA polymerase</keyword>
<dbReference type="SUPFAM" id="SSF56672">
    <property type="entry name" value="DNA/RNA polymerases"/>
    <property type="match status" value="1"/>
</dbReference>
<evidence type="ECO:0000256" key="3">
    <source>
        <dbReference type="ARBA" id="ARBA00022722"/>
    </source>
</evidence>
<evidence type="ECO:0000256" key="6">
    <source>
        <dbReference type="ARBA" id="ARBA00022918"/>
    </source>
</evidence>
<dbReference type="InterPro" id="IPR043502">
    <property type="entry name" value="DNA/RNA_pol_sf"/>
</dbReference>
<keyword evidence="9" id="KW-1185">Reference proteome</keyword>
<sequence>MKKIKYSLTNAPLLLLSDWKIPFKLYIDECGEGLGAALHQVQIVNDKPHKGPICFISRQIKHTEARYQASQLECLFLMWNLEKISYYLYGSTFEVITDLDAVKSLLNMETQNRRMLRWQIAIQEYRGNMIIVHKYGNIPKNANSLSKWVLKNTPENPAYVPENENLKFQLKELTSQIWEHSYSKKLEKSISKIKISIFLIL</sequence>
<proteinExistence type="predicted"/>
<evidence type="ECO:0000256" key="4">
    <source>
        <dbReference type="ARBA" id="ARBA00022759"/>
    </source>
</evidence>
<keyword evidence="1" id="KW-0808">Transferase</keyword>
<keyword evidence="3" id="KW-0540">Nuclease</keyword>
<evidence type="ECO:0000259" key="7">
    <source>
        <dbReference type="Pfam" id="PF17917"/>
    </source>
</evidence>
<name>A0A9Q3DWW0_9BASI</name>
<dbReference type="OrthoDB" id="2208902at2759"/>
<evidence type="ECO:0000256" key="2">
    <source>
        <dbReference type="ARBA" id="ARBA00022695"/>
    </source>
</evidence>
<dbReference type="GO" id="GO:0016787">
    <property type="term" value="F:hydrolase activity"/>
    <property type="evidence" value="ECO:0007669"/>
    <property type="project" value="UniProtKB-KW"/>
</dbReference>
<evidence type="ECO:0000313" key="9">
    <source>
        <dbReference type="Proteomes" id="UP000765509"/>
    </source>
</evidence>
<feature type="domain" description="Reverse transcriptase RNase H-like" evidence="7">
    <location>
        <begin position="19"/>
        <end position="125"/>
    </location>
</feature>
<dbReference type="GO" id="GO:0003964">
    <property type="term" value="F:RNA-directed DNA polymerase activity"/>
    <property type="evidence" value="ECO:0007669"/>
    <property type="project" value="UniProtKB-KW"/>
</dbReference>
<keyword evidence="4" id="KW-0255">Endonuclease</keyword>
<accession>A0A9Q3DWW0</accession>
<dbReference type="Proteomes" id="UP000765509">
    <property type="component" value="Unassembled WGS sequence"/>
</dbReference>
<dbReference type="PANTHER" id="PTHR37984">
    <property type="entry name" value="PROTEIN CBG26694"/>
    <property type="match status" value="1"/>
</dbReference>
<dbReference type="EMBL" id="AVOT02021072">
    <property type="protein sequence ID" value="MBW0509662.1"/>
    <property type="molecule type" value="Genomic_DNA"/>
</dbReference>
<gene>
    <name evidence="8" type="ORF">O181_049377</name>
</gene>
<comment type="caution">
    <text evidence="8">The sequence shown here is derived from an EMBL/GenBank/DDBJ whole genome shotgun (WGS) entry which is preliminary data.</text>
</comment>
<protein>
    <recommendedName>
        <fullName evidence="7">Reverse transcriptase RNase H-like domain-containing protein</fullName>
    </recommendedName>
</protein>
<dbReference type="InterPro" id="IPR050951">
    <property type="entry name" value="Retrovirus_Pol_polyprotein"/>
</dbReference>
<dbReference type="Pfam" id="PF17917">
    <property type="entry name" value="RT_RNaseH"/>
    <property type="match status" value="1"/>
</dbReference>
<evidence type="ECO:0000256" key="5">
    <source>
        <dbReference type="ARBA" id="ARBA00022801"/>
    </source>
</evidence>
<keyword evidence="2" id="KW-0548">Nucleotidyltransferase</keyword>
<dbReference type="PANTHER" id="PTHR37984:SF5">
    <property type="entry name" value="PROTEIN NYNRIN-LIKE"/>
    <property type="match status" value="1"/>
</dbReference>
<evidence type="ECO:0000256" key="1">
    <source>
        <dbReference type="ARBA" id="ARBA00022679"/>
    </source>
</evidence>
<evidence type="ECO:0000313" key="8">
    <source>
        <dbReference type="EMBL" id="MBW0509662.1"/>
    </source>
</evidence>